<dbReference type="EMBL" id="BOMM01000081">
    <property type="protein sequence ID" value="GIE16324.1"/>
    <property type="molecule type" value="Genomic_DNA"/>
</dbReference>
<comment type="caution">
    <text evidence="1">The sequence shown here is derived from an EMBL/GenBank/DDBJ whole genome shotgun (WGS) entry which is preliminary data.</text>
</comment>
<dbReference type="Proteomes" id="UP000598174">
    <property type="component" value="Unassembled WGS sequence"/>
</dbReference>
<organism evidence="1 2">
    <name type="scientific">Paractinoplanes ferrugineus</name>
    <dbReference type="NCBI Taxonomy" id="113564"/>
    <lineage>
        <taxon>Bacteria</taxon>
        <taxon>Bacillati</taxon>
        <taxon>Actinomycetota</taxon>
        <taxon>Actinomycetes</taxon>
        <taxon>Micromonosporales</taxon>
        <taxon>Micromonosporaceae</taxon>
        <taxon>Paractinoplanes</taxon>
    </lineage>
</organism>
<dbReference type="AlphaFoldDB" id="A0A919MIR9"/>
<dbReference type="RefSeq" id="WP_203822664.1">
    <property type="nucleotide sequence ID" value="NZ_BAAABP010000005.1"/>
</dbReference>
<sequence length="79" mass="8535">MTAELLDAIAEMRKNINTAQMQLAAMVMTACPGPHRPTQHRDRKPPWCSACGRTADGVQIQDVNTAGADATRTQLAEEA</sequence>
<proteinExistence type="predicted"/>
<protein>
    <submittedName>
        <fullName evidence="1">Uncharacterized protein</fullName>
    </submittedName>
</protein>
<gene>
    <name evidence="1" type="ORF">Afe05nite_81640</name>
</gene>
<evidence type="ECO:0000313" key="2">
    <source>
        <dbReference type="Proteomes" id="UP000598174"/>
    </source>
</evidence>
<evidence type="ECO:0000313" key="1">
    <source>
        <dbReference type="EMBL" id="GIE16324.1"/>
    </source>
</evidence>
<accession>A0A919MIR9</accession>
<reference evidence="1" key="1">
    <citation type="submission" date="2021-01" db="EMBL/GenBank/DDBJ databases">
        <title>Whole genome shotgun sequence of Actinoplanes ferrugineus NBRC 15555.</title>
        <authorList>
            <person name="Komaki H."/>
            <person name="Tamura T."/>
        </authorList>
    </citation>
    <scope>NUCLEOTIDE SEQUENCE</scope>
    <source>
        <strain evidence="1">NBRC 15555</strain>
    </source>
</reference>
<keyword evidence="2" id="KW-1185">Reference proteome</keyword>
<name>A0A919MIR9_9ACTN</name>